<dbReference type="Proteomes" id="UP000183983">
    <property type="component" value="Unassembled WGS sequence"/>
</dbReference>
<dbReference type="GO" id="GO:0003677">
    <property type="term" value="F:DNA binding"/>
    <property type="evidence" value="ECO:0007669"/>
    <property type="project" value="UniProtKB-KW"/>
</dbReference>
<sequence>MNLSLAGFQDAFLSALYGKDPESLPVLTEQSGFLVYRNTVMKGASDALLANFPTVERLVGTEWLQAAAARYVRQFPPTDARLLHYGKGFPDFLDAFEHARDLPYLGNVARIDLLWNEAHGSEDELALDVTAFATIEPELLASVRLKLRAPARWKWFAEQPAYTIWRCNREQIDVPAELDWVSEGVLISRSTTSIAWYPLSIGECAFLEACAANLALDEAAEYATRAEPELDLMNMLSRLIAANVFAAH</sequence>
<accession>A0A1M7LR04</accession>
<dbReference type="Pfam" id="PF09836">
    <property type="entry name" value="DUF2063"/>
    <property type="match status" value="1"/>
</dbReference>
<evidence type="ECO:0000313" key="3">
    <source>
        <dbReference type="Proteomes" id="UP000183983"/>
    </source>
</evidence>
<evidence type="ECO:0000259" key="1">
    <source>
        <dbReference type="Pfam" id="PF09836"/>
    </source>
</evidence>
<dbReference type="InterPro" id="IPR018640">
    <property type="entry name" value="DUF2063"/>
</dbReference>
<reference evidence="2 3" key="1">
    <citation type="submission" date="2016-11" db="EMBL/GenBank/DDBJ databases">
        <authorList>
            <person name="Jaros S."/>
            <person name="Januszkiewicz K."/>
            <person name="Wedrychowicz H."/>
        </authorList>
    </citation>
    <scope>NUCLEOTIDE SEQUENCE [LARGE SCALE GENOMIC DNA]</scope>
    <source>
        <strain evidence="2 3">LMG 26898</strain>
    </source>
</reference>
<dbReference type="OrthoDB" id="4146344at2"/>
<proteinExistence type="predicted"/>
<dbReference type="EMBL" id="FRDA01000003">
    <property type="protein sequence ID" value="SHM80624.1"/>
    <property type="molecule type" value="Genomic_DNA"/>
</dbReference>
<organism evidence="2 3">
    <name type="scientific">Pseudomonas asturiensis</name>
    <dbReference type="NCBI Taxonomy" id="1190415"/>
    <lineage>
        <taxon>Bacteria</taxon>
        <taxon>Pseudomonadati</taxon>
        <taxon>Pseudomonadota</taxon>
        <taxon>Gammaproteobacteria</taxon>
        <taxon>Pseudomonadales</taxon>
        <taxon>Pseudomonadaceae</taxon>
        <taxon>Pseudomonas</taxon>
    </lineage>
</organism>
<gene>
    <name evidence="2" type="ORF">SAMN05216593_103255</name>
</gene>
<feature type="domain" description="Putative DNA-binding" evidence="1">
    <location>
        <begin position="8"/>
        <end position="93"/>
    </location>
</feature>
<dbReference type="AlphaFoldDB" id="A0A1M7LR04"/>
<keyword evidence="2" id="KW-0238">DNA-binding</keyword>
<dbReference type="RefSeq" id="WP_073163719.1">
    <property type="nucleotide sequence ID" value="NZ_FRDA01000003.1"/>
</dbReference>
<dbReference type="InterPro" id="IPR044922">
    <property type="entry name" value="DUF2063_N_sf"/>
</dbReference>
<dbReference type="STRING" id="1190415.SAMN05216593_103255"/>
<protein>
    <submittedName>
        <fullName evidence="2">Putative DNA-binding domain-containing protein</fullName>
    </submittedName>
</protein>
<dbReference type="Gene3D" id="1.10.150.690">
    <property type="entry name" value="DUF2063"/>
    <property type="match status" value="1"/>
</dbReference>
<name>A0A1M7LR04_9PSED</name>
<evidence type="ECO:0000313" key="2">
    <source>
        <dbReference type="EMBL" id="SHM80624.1"/>
    </source>
</evidence>